<dbReference type="EMBL" id="CP002869">
    <property type="protein sequence ID" value="AEI43369.1"/>
    <property type="molecule type" value="Genomic_DNA"/>
</dbReference>
<dbReference type="InterPro" id="IPR003961">
    <property type="entry name" value="FN3_dom"/>
</dbReference>
<dbReference type="KEGG" id="pms:KNP414_04843"/>
<organism evidence="4 5">
    <name type="scientific">Paenibacillus mucilaginosus (strain KNP414)</name>
    <dbReference type="NCBI Taxonomy" id="1036673"/>
    <lineage>
        <taxon>Bacteria</taxon>
        <taxon>Bacillati</taxon>
        <taxon>Bacillota</taxon>
        <taxon>Bacilli</taxon>
        <taxon>Bacillales</taxon>
        <taxon>Paenibacillaceae</taxon>
        <taxon>Paenibacillus</taxon>
    </lineage>
</organism>
<dbReference type="CDD" id="cd00063">
    <property type="entry name" value="FN3"/>
    <property type="match status" value="1"/>
</dbReference>
<accession>F8FI27</accession>
<dbReference type="AlphaFoldDB" id="F8FI27"/>
<dbReference type="Pfam" id="PF00041">
    <property type="entry name" value="fn3"/>
    <property type="match status" value="1"/>
</dbReference>
<evidence type="ECO:0000313" key="4">
    <source>
        <dbReference type="EMBL" id="AEI43369.1"/>
    </source>
</evidence>
<dbReference type="SUPFAM" id="SSF69318">
    <property type="entry name" value="Integrin alpha N-terminal domain"/>
    <property type="match status" value="1"/>
</dbReference>
<evidence type="ECO:0000259" key="3">
    <source>
        <dbReference type="PROSITE" id="PS50853"/>
    </source>
</evidence>
<dbReference type="SMART" id="SM00060">
    <property type="entry name" value="FN3"/>
    <property type="match status" value="2"/>
</dbReference>
<dbReference type="PATRIC" id="fig|1036673.3.peg.4459"/>
<evidence type="ECO:0000256" key="1">
    <source>
        <dbReference type="SAM" id="MobiDB-lite"/>
    </source>
</evidence>
<dbReference type="PANTHER" id="PTHR43118">
    <property type="entry name" value="RHAMNOGALACTURONAN LYASE (EUROFUNG)"/>
    <property type="match status" value="1"/>
</dbReference>
<protein>
    <recommendedName>
        <fullName evidence="3">Fibronectin type-III domain-containing protein</fullName>
    </recommendedName>
</protein>
<dbReference type="RefSeq" id="WP_013918522.1">
    <property type="nucleotide sequence ID" value="NC_015690.1"/>
</dbReference>
<dbReference type="SUPFAM" id="SSF50998">
    <property type="entry name" value="Quinoprotein alcohol dehydrogenase-like"/>
    <property type="match status" value="1"/>
</dbReference>
<evidence type="ECO:0000256" key="2">
    <source>
        <dbReference type="SAM" id="SignalP"/>
    </source>
</evidence>
<gene>
    <name evidence="4" type="ordered locus">KNP414_04843</name>
</gene>
<dbReference type="HOGENOM" id="CLU_025619_0_0_9"/>
<dbReference type="PANTHER" id="PTHR43118:SF1">
    <property type="entry name" value="RHAMNOGALACTURONAN LYASE (EUROFUNG)"/>
    <property type="match status" value="1"/>
</dbReference>
<feature type="signal peptide" evidence="2">
    <location>
        <begin position="1"/>
        <end position="33"/>
    </location>
</feature>
<evidence type="ECO:0000313" key="5">
    <source>
        <dbReference type="Proteomes" id="UP000006620"/>
    </source>
</evidence>
<keyword evidence="2" id="KW-0732">Signal</keyword>
<reference evidence="5" key="1">
    <citation type="submission" date="2011-06" db="EMBL/GenBank/DDBJ databases">
        <title>Complete genome sequence of Paenibacillus mucilaginosus KNP414.</title>
        <authorList>
            <person name="Wang J."/>
            <person name="Hu S."/>
            <person name="Hu X."/>
            <person name="Zhang B."/>
            <person name="Dong D."/>
            <person name="Zhang S."/>
            <person name="Zhao K."/>
            <person name="Wu D."/>
        </authorList>
    </citation>
    <scope>NUCLEOTIDE SEQUENCE [LARGE SCALE GENOMIC DNA]</scope>
    <source>
        <strain evidence="5">KNP414</strain>
    </source>
</reference>
<name>F8FI27_PAEMK</name>
<dbReference type="InterPro" id="IPR011047">
    <property type="entry name" value="Quinoprotein_ADH-like_sf"/>
</dbReference>
<dbReference type="InterPro" id="IPR013783">
    <property type="entry name" value="Ig-like_fold"/>
</dbReference>
<dbReference type="SUPFAM" id="SSF49265">
    <property type="entry name" value="Fibronectin type III"/>
    <property type="match status" value="1"/>
</dbReference>
<dbReference type="InterPro" id="IPR034641">
    <property type="entry name" value="RGL11"/>
</dbReference>
<proteinExistence type="predicted"/>
<feature type="domain" description="Fibronectin type-III" evidence="3">
    <location>
        <begin position="599"/>
        <end position="684"/>
    </location>
</feature>
<dbReference type="InterPro" id="IPR036116">
    <property type="entry name" value="FN3_sf"/>
</dbReference>
<dbReference type="PROSITE" id="PS50853">
    <property type="entry name" value="FN3"/>
    <property type="match status" value="2"/>
</dbReference>
<dbReference type="Pfam" id="PF21348">
    <property type="entry name" value="RGL11_C"/>
    <property type="match status" value="1"/>
</dbReference>
<dbReference type="InterPro" id="IPR028994">
    <property type="entry name" value="Integrin_alpha_N"/>
</dbReference>
<feature type="domain" description="Fibronectin type-III" evidence="3">
    <location>
        <begin position="47"/>
        <end position="135"/>
    </location>
</feature>
<sequence length="684" mass="74700">MVTWSKKAAALLGLTAALAVSSGPVLPSGQAYAAESEEVQRAGVLAPVQGLAVGAVTDTSVTLSWTAVPEADAYEVYRSDFGSGHFVKVGRTAGETSYKDEGLANNASYLYKVKALQGKRPAAESKAVLALTKQQVELAREIDLSAAGAGARMRLGDLNGDGRLDILMVQPDYTGGAWRDAYVPHGVQALTAYDLDGNLLWQTGTPDPNVTGSGSDEPAQIYDIDHDGYNDVLYVRTVTEYDGPPENKVIKSKTDKFVILDGRTGQVKREHDLPVSRPTGDPRVDIDPVRSHDAILIADFAGDGKPSEIILKDRYQSLWVFDEQFNLLWEYNSADHPEHGAAAGTGHFPWPYDFDGDGKDELIMNYTYFESDGSIQWTAQGVTDHVDTIQIGDVDGDRSNGREILLGGSDTLLYDRFGRQLWINKDTVEPQNVYLGDFRIDIPGYEIYGLDRVNRSAPGQDSLFIFSRTGETLFQETPDDSGFGTVPKIVNNWNGTHAPLMLAYRRGTLNGEVIKPKLYDGFFNPVAEFEFDANFTIADIGGDSREEIIAYTATKATIYSGGPVDLSSDITGKPRAQFKEHYNFSRYNANEAPEITSRTPAGLRAQGDKHAVELSWIPVLDAIQYTVYRADRPDGAFEKIGTTRTASFTDKKAKKGQTYVYKVSASGRDGSSQPSDPVQGGVTR</sequence>
<dbReference type="Gene3D" id="2.60.40.10">
    <property type="entry name" value="Immunoglobulins"/>
    <property type="match status" value="2"/>
</dbReference>
<dbReference type="InterPro" id="IPR049366">
    <property type="entry name" value="RGL11_C"/>
</dbReference>
<feature type="chain" id="PRO_5003370595" description="Fibronectin type-III domain-containing protein" evidence="2">
    <location>
        <begin position="34"/>
        <end position="684"/>
    </location>
</feature>
<feature type="region of interest" description="Disordered" evidence="1">
    <location>
        <begin position="663"/>
        <end position="684"/>
    </location>
</feature>
<reference evidence="4 5" key="2">
    <citation type="journal article" date="2013" name="Genome Announc.">
        <title>Genome Sequence of Growth-Improving Paenibacillus mucilaginosus Strain KNP414.</title>
        <authorList>
            <person name="Lu J.J."/>
            <person name="Wang J.F."/>
            <person name="Hu X.F."/>
        </authorList>
    </citation>
    <scope>NUCLEOTIDE SEQUENCE [LARGE SCALE GENOMIC DNA]</scope>
    <source>
        <strain evidence="4 5">KNP414</strain>
    </source>
</reference>
<dbReference type="Proteomes" id="UP000006620">
    <property type="component" value="Chromosome"/>
</dbReference>